<evidence type="ECO:0000313" key="1">
    <source>
        <dbReference type="EMBL" id="SDM91871.1"/>
    </source>
</evidence>
<dbReference type="AlphaFoldDB" id="A0A1G9X5Q4"/>
<evidence type="ECO:0000313" key="2">
    <source>
        <dbReference type="Proteomes" id="UP000199682"/>
    </source>
</evidence>
<gene>
    <name evidence="1" type="ORF">SAMN04488074_12943</name>
</gene>
<reference evidence="2" key="1">
    <citation type="submission" date="2016-10" db="EMBL/GenBank/DDBJ databases">
        <authorList>
            <person name="Varghese N."/>
            <person name="Submissions S."/>
        </authorList>
    </citation>
    <scope>NUCLEOTIDE SEQUENCE [LARGE SCALE GENOMIC DNA]</scope>
    <source>
        <strain evidence="2">DSM 44796</strain>
    </source>
</reference>
<accession>A0A1G9X5Q4</accession>
<dbReference type="Proteomes" id="UP000199682">
    <property type="component" value="Unassembled WGS sequence"/>
</dbReference>
<protein>
    <submittedName>
        <fullName evidence="1">Uncharacterized protein</fullName>
    </submittedName>
</protein>
<dbReference type="EMBL" id="FNET01000029">
    <property type="protein sequence ID" value="SDM91871.1"/>
    <property type="molecule type" value="Genomic_DNA"/>
</dbReference>
<sequence length="69" mass="7842">MSRLMNDIRSAARRGDLPARFRPADVRAACPGWAEQTYGVFLPKHRRGNPGGYTAYFERHEDGTYSLIN</sequence>
<name>A0A1G9X5Q4_9PSEU</name>
<dbReference type="RefSeq" id="WP_143028052.1">
    <property type="nucleotide sequence ID" value="NZ_FNET01000029.1"/>
</dbReference>
<proteinExistence type="predicted"/>
<organism evidence="1 2">
    <name type="scientific">Lentzea albidocapillata subsp. violacea</name>
    <dbReference type="NCBI Taxonomy" id="128104"/>
    <lineage>
        <taxon>Bacteria</taxon>
        <taxon>Bacillati</taxon>
        <taxon>Actinomycetota</taxon>
        <taxon>Actinomycetes</taxon>
        <taxon>Pseudonocardiales</taxon>
        <taxon>Pseudonocardiaceae</taxon>
        <taxon>Lentzea</taxon>
    </lineage>
</organism>